<dbReference type="OrthoDB" id="2150604at2759"/>
<comment type="caution">
    <text evidence="1">The sequence shown here is derived from an EMBL/GenBank/DDBJ whole genome shotgun (WGS) entry which is preliminary data.</text>
</comment>
<dbReference type="AlphaFoldDB" id="A0A9P6MPN2"/>
<dbReference type="SUPFAM" id="SSF52777">
    <property type="entry name" value="CoA-dependent acyltransferases"/>
    <property type="match status" value="2"/>
</dbReference>
<proteinExistence type="predicted"/>
<gene>
    <name evidence="1" type="ORF">BGZ80_002461</name>
</gene>
<sequence length="524" mass="59041">MALQFVRPLDMYARYCVASSVINHYKNFLIAHKIQLNPTEQTKLGGPNYPSWKSPYEWAQLLLYPMAYLLNQHPSLTVTIGDHLGNIPVYLRLKYIDLHRLIRVAPIKTSTEIGRVIEQEHNISFNFSDNTSPLWRLVVAPIEDDESSFYLIFSFHHAICDGRSAAALTEQLIGQLNSKPRQPENTPFSSPYGTTRISITSNKPIPAPMEDRFQLRLSVCTLVKEVAKQFPVPGFVRRAFETKYWAGDIDVSPEAPNETELCLLQLTTQETSRVVQASRRHSTTVQAILYAASVFATKSVFMSNAEDRNSAEETITFGTMISLRDRVPEPISPTDQGNYIAIMPHDGIYIREKSSFWSTASDYRKEIFETISTPQKVRSLMKDLGMMRCLPKKAGAWEKAIKSPRMQHGRSMTIIMSNLGRVLSQSQNNQSSVSGEAPQYLVDDTIMSQSPFVNASAFLISAATTNGKMTISTAWQKAAFKERARGDLFASEFKRILLEAVDDGAETYLFEDAKRTYDSTVTLV</sequence>
<dbReference type="PANTHER" id="PTHR28037:SF1">
    <property type="entry name" value="ALCOHOL O-ACETYLTRANSFERASE 1-RELATED"/>
    <property type="match status" value="1"/>
</dbReference>
<evidence type="ECO:0000313" key="1">
    <source>
        <dbReference type="EMBL" id="KAG0009372.1"/>
    </source>
</evidence>
<organism evidence="1 2">
    <name type="scientific">Entomortierella chlamydospora</name>
    <dbReference type="NCBI Taxonomy" id="101097"/>
    <lineage>
        <taxon>Eukaryota</taxon>
        <taxon>Fungi</taxon>
        <taxon>Fungi incertae sedis</taxon>
        <taxon>Mucoromycota</taxon>
        <taxon>Mortierellomycotina</taxon>
        <taxon>Mortierellomycetes</taxon>
        <taxon>Mortierellales</taxon>
        <taxon>Mortierellaceae</taxon>
        <taxon>Entomortierella</taxon>
    </lineage>
</organism>
<dbReference type="EMBL" id="JAAAID010001608">
    <property type="protein sequence ID" value="KAG0009372.1"/>
    <property type="molecule type" value="Genomic_DNA"/>
</dbReference>
<evidence type="ECO:0000313" key="2">
    <source>
        <dbReference type="Proteomes" id="UP000703661"/>
    </source>
</evidence>
<name>A0A9P6MPN2_9FUNG</name>
<dbReference type="PANTHER" id="PTHR28037">
    <property type="entry name" value="ALCOHOL O-ACETYLTRANSFERASE 1-RELATED"/>
    <property type="match status" value="1"/>
</dbReference>
<dbReference type="InterPro" id="IPR010828">
    <property type="entry name" value="Atf2/Sli1-like"/>
</dbReference>
<dbReference type="Proteomes" id="UP000703661">
    <property type="component" value="Unassembled WGS sequence"/>
</dbReference>
<protein>
    <recommendedName>
        <fullName evidence="3">Alcohol acetyltransferase</fullName>
    </recommendedName>
</protein>
<keyword evidence="2" id="KW-1185">Reference proteome</keyword>
<dbReference type="Pfam" id="PF07247">
    <property type="entry name" value="AATase"/>
    <property type="match status" value="1"/>
</dbReference>
<reference evidence="1" key="1">
    <citation type="journal article" date="2020" name="Fungal Divers.">
        <title>Resolving the Mortierellaceae phylogeny through synthesis of multi-gene phylogenetics and phylogenomics.</title>
        <authorList>
            <person name="Vandepol N."/>
            <person name="Liber J."/>
            <person name="Desiro A."/>
            <person name="Na H."/>
            <person name="Kennedy M."/>
            <person name="Barry K."/>
            <person name="Grigoriev I.V."/>
            <person name="Miller A.N."/>
            <person name="O'Donnell K."/>
            <person name="Stajich J.E."/>
            <person name="Bonito G."/>
        </authorList>
    </citation>
    <scope>NUCLEOTIDE SEQUENCE</scope>
    <source>
        <strain evidence="1">NRRL 2769</strain>
    </source>
</reference>
<accession>A0A9P6MPN2</accession>
<dbReference type="InterPro" id="IPR023213">
    <property type="entry name" value="CAT-like_dom_sf"/>
</dbReference>
<evidence type="ECO:0008006" key="3">
    <source>
        <dbReference type="Google" id="ProtNLM"/>
    </source>
</evidence>
<dbReference type="Gene3D" id="3.30.559.30">
    <property type="entry name" value="Nonribosomal peptide synthetase, condensation domain"/>
    <property type="match status" value="1"/>
</dbReference>
<dbReference type="InterPro" id="IPR052058">
    <property type="entry name" value="Alcohol_O-acetyltransferase"/>
</dbReference>
<dbReference type="Gene3D" id="3.30.559.10">
    <property type="entry name" value="Chloramphenicol acetyltransferase-like domain"/>
    <property type="match status" value="1"/>
</dbReference>